<comment type="caution">
    <text evidence="1">The sequence shown here is derived from an EMBL/GenBank/DDBJ whole genome shotgun (WGS) entry which is preliminary data.</text>
</comment>
<protein>
    <submittedName>
        <fullName evidence="1">Uncharacterized protein</fullName>
    </submittedName>
</protein>
<keyword evidence="2" id="KW-1185">Reference proteome</keyword>
<dbReference type="EMBL" id="SACQ01000004">
    <property type="protein sequence ID" value="RVU30730.1"/>
    <property type="molecule type" value="Genomic_DNA"/>
</dbReference>
<reference evidence="1 2" key="1">
    <citation type="submission" date="2019-01" db="EMBL/GenBank/DDBJ databases">
        <authorList>
            <person name="Chen W.-M."/>
        </authorList>
    </citation>
    <scope>NUCLEOTIDE SEQUENCE [LARGE SCALE GENOMIC DNA]</scope>
    <source>
        <strain evidence="1 2">HPM-16</strain>
    </source>
</reference>
<name>A0A437Q895_9GAMM</name>
<sequence length="214" mass="23824">MLLNYSALTEGAHTIEVYTDGQLLTRRDFRSVKSGGSEYLAGKTKAVTVENFPSAGTTSMLEWSQSKQSFVVTGKVDQNLTGTYTLARMTIHLQNDLVLDSEGGEFSVSGTMNVTQSQVDYSLVMVVNGESTPIADSYSYRDYGYYLYDSNHRKNMAIVERGSKFVASSLSYTADLGWFNMIEYWEKTNSVTSSGSVVTRSDFTKPEIFQEKTN</sequence>
<evidence type="ECO:0000313" key="1">
    <source>
        <dbReference type="EMBL" id="RVU30730.1"/>
    </source>
</evidence>
<dbReference type="AlphaFoldDB" id="A0A437Q895"/>
<gene>
    <name evidence="1" type="ORF">EOE65_10485</name>
</gene>
<accession>A0A437Q895</accession>
<proteinExistence type="predicted"/>
<organism evidence="1 2">
    <name type="scientific">Neptunomonas marina</name>
    <dbReference type="NCBI Taxonomy" id="1815562"/>
    <lineage>
        <taxon>Bacteria</taxon>
        <taxon>Pseudomonadati</taxon>
        <taxon>Pseudomonadota</taxon>
        <taxon>Gammaproteobacteria</taxon>
        <taxon>Oceanospirillales</taxon>
        <taxon>Oceanospirillaceae</taxon>
        <taxon>Neptunomonas</taxon>
    </lineage>
</organism>
<dbReference type="Proteomes" id="UP000282818">
    <property type="component" value="Unassembled WGS sequence"/>
</dbReference>
<evidence type="ECO:0000313" key="2">
    <source>
        <dbReference type="Proteomes" id="UP000282818"/>
    </source>
</evidence>